<gene>
    <name evidence="13" type="ORF">JO391_15315</name>
</gene>
<dbReference type="GO" id="GO:0016020">
    <property type="term" value="C:membrane"/>
    <property type="evidence" value="ECO:0007669"/>
    <property type="project" value="InterPro"/>
</dbReference>
<keyword evidence="8" id="KW-0119">Carbohydrate metabolism</keyword>
<reference evidence="13" key="1">
    <citation type="submission" date="2021-02" db="EMBL/GenBank/DDBJ databases">
        <title>Rhodobacter shimadae sp. nov., an aerobic anoxygenic phototrophic bacterium isolated from a hot spring.</title>
        <authorList>
            <person name="Muramatsu S."/>
            <person name="Haruta S."/>
            <person name="Hirose S."/>
            <person name="Hanada S."/>
        </authorList>
    </citation>
    <scope>NUCLEOTIDE SEQUENCE</scope>
    <source>
        <strain evidence="13">N10</strain>
    </source>
</reference>
<dbReference type="SUPFAM" id="SSF51445">
    <property type="entry name" value="(Trans)glycosidases"/>
    <property type="match status" value="1"/>
</dbReference>
<keyword evidence="10" id="KW-0624">Polysaccharide degradation</keyword>
<dbReference type="PANTHER" id="PTHR35923:SF2">
    <property type="entry name" value="ENDOGLUCANASE"/>
    <property type="match status" value="1"/>
</dbReference>
<dbReference type="PROSITE" id="PS00659">
    <property type="entry name" value="GLYCOSYL_HYDROL_F5"/>
    <property type="match status" value="1"/>
</dbReference>
<feature type="region of interest" description="Disordered" evidence="11">
    <location>
        <begin position="413"/>
        <end position="434"/>
    </location>
</feature>
<proteinExistence type="predicted"/>
<keyword evidence="3" id="KW-0732">Signal</keyword>
<dbReference type="SMART" id="SM00637">
    <property type="entry name" value="CBD_II"/>
    <property type="match status" value="1"/>
</dbReference>
<evidence type="ECO:0000256" key="4">
    <source>
        <dbReference type="ARBA" id="ARBA00022737"/>
    </source>
</evidence>
<dbReference type="InterPro" id="IPR008965">
    <property type="entry name" value="CBM2/CBM3_carb-bd_dom_sf"/>
</dbReference>
<dbReference type="InterPro" id="IPR012291">
    <property type="entry name" value="CBM2_carb-bd_dom_sf"/>
</dbReference>
<sequence>MATSATGGTIYAVDTTAADITGFDPAHDKLDLGGVSVHNFIVVDTSTGVGFMNPWTGDTIIITGVSLGQLTVDSFLPIENAHLRESLSGALAWEQGVTPAAHTVYARSHEIGRIDRVAFDPATDVVDFRYYGSREQITMTDGADGVIISNTGTGQSLILLGVTKAELSTDNFLFYYSQVREDRVHLQLGLGTIPDDRIVPQDMPVAGTDDWPTGVGTGDPPTGVAGEVFTISWLYGVDTVLDFDPAGDTLDFGWFKASEFELAESGGSTVITIVGNKQTYTLTGVAMAELTMSNITALSPDARAEWQAALDAAAATTPVLSIADATLVEGDTGRSILTFVVSLSFAADHDVSVSYTTLNGLANGGSDYVAQVGTLTIGAGQTRAVIRVPVLNDTLVEPTETFTVMLSSAEGARPGTATATGTITDNDVDPTPGELPSLSIEDMTMTEGEDGMGHMHLMVMLSKPSTETITVRYSTVDGTAKAGSDYTAGSGTLTFAPGQTSAMIMIPVTDDSAIEATERFRVRLTAPTNATIADGVAVATILNDDLPSLSISDAQATEADDGSVVMRFTLTLSEPAKTAVQVDFATQDVTALAGSDYVARQGTIGFAPGETVKTISVRLIGDDVAEAVETFRIKLGNVQGAVLADSVGAGRIADDDRSAATLLAASAAASSGTVDYVLANQWSTGFTADMTVGAGTLPLTGWTVEFDATFTITNIWNAVITSHVGTHYVIENASYNANIAAGAETSFGFQASGTATEVTGLELNGDAILDLPGITVADARLVEGDAGQAEMVFSLSLSDASEDAVTVQFRTADGTAVAGSDYVRQSGLVTFAAGETTQSVRIKIIGDTVQERNESVRLLLSNAEGATIEDATGRGIIVNNDDAGPGAPSVSISDGRIREGTAATGWLSTSGNQIVDADGNPVQISGVNWFGFEGTNMNPNGLWTRSYQDMMKQMVDEGFNTIRLPFSSDMLHSTATPGGIDYSKNPDLQGLTALQIMDKIVAYAEEIGLKIILDHHRSSAGNGTSENGLWYDSAHSQADWVADWQMLAQRYAANTAVIGADLHNEPYNGTWGGGGANDWALAAETAGNAIGAVNFNWLIFVEGVGSYKGDNYWWGGNLMGVRDRPIDLNLDNKLVYSPHDYPQTVYDQSWFSDPAYPDNLDEVFDEAWGYIYREGIAPVYVGEFGTKLATTKDAQWLDALTAYLGGDFDNDGTSDIAAGTKGISWTYWSWNPNSGDTGGILKDDWISVNENKMAHLTPIADDLIETGGSTGDETRYVSFNVTLSEAPTTDVTVDWRTVAGTATAADFEADSGRLTFKAGETAKVIRIAVTGDALAEGNEGFSVLLSNPYGVTVSDGRGLGTIVDDDALASSMDAVLGAVAAGDVGADSFEFALGGLAANSPALPDLGAILGLSLEGLLV</sequence>
<dbReference type="Pfam" id="PF03160">
    <property type="entry name" value="Calx-beta"/>
    <property type="match status" value="4"/>
</dbReference>
<evidence type="ECO:0000313" key="14">
    <source>
        <dbReference type="Proteomes" id="UP000826300"/>
    </source>
</evidence>
<keyword evidence="14" id="KW-1185">Reference proteome</keyword>
<keyword evidence="9" id="KW-0326">Glycosidase</keyword>
<evidence type="ECO:0000256" key="11">
    <source>
        <dbReference type="SAM" id="MobiDB-lite"/>
    </source>
</evidence>
<dbReference type="SUPFAM" id="SSF141072">
    <property type="entry name" value="CalX-like"/>
    <property type="match status" value="5"/>
</dbReference>
<protein>
    <recommendedName>
        <fullName evidence="2">cellulase</fullName>
        <ecNumber evidence="2">3.2.1.4</ecNumber>
    </recommendedName>
</protein>
<accession>A0A8G1EAZ0</accession>
<dbReference type="EC" id="3.2.1.4" evidence="2"/>
<dbReference type="EMBL" id="CP069370">
    <property type="protein sequence ID" value="QYZ69100.1"/>
    <property type="molecule type" value="Genomic_DNA"/>
</dbReference>
<feature type="domain" description="CBM2" evidence="12">
    <location>
        <begin position="665"/>
        <end position="771"/>
    </location>
</feature>
<evidence type="ECO:0000256" key="1">
    <source>
        <dbReference type="ARBA" id="ARBA00000966"/>
    </source>
</evidence>
<evidence type="ECO:0000256" key="8">
    <source>
        <dbReference type="ARBA" id="ARBA00023277"/>
    </source>
</evidence>
<evidence type="ECO:0000256" key="9">
    <source>
        <dbReference type="ARBA" id="ARBA00023295"/>
    </source>
</evidence>
<dbReference type="SMART" id="SM00237">
    <property type="entry name" value="Calx_beta"/>
    <property type="match status" value="5"/>
</dbReference>
<name>A0A8G1EAZ0_9RHOB</name>
<dbReference type="InterPro" id="IPR018087">
    <property type="entry name" value="Glyco_hydro_5_CS"/>
</dbReference>
<dbReference type="GO" id="GO:0008810">
    <property type="term" value="F:cellulase activity"/>
    <property type="evidence" value="ECO:0007669"/>
    <property type="project" value="UniProtKB-EC"/>
</dbReference>
<dbReference type="RefSeq" id="WP_220661320.1">
    <property type="nucleotide sequence ID" value="NZ_CP069370.1"/>
</dbReference>
<evidence type="ECO:0000256" key="5">
    <source>
        <dbReference type="ARBA" id="ARBA00022801"/>
    </source>
</evidence>
<dbReference type="Gene3D" id="2.60.40.290">
    <property type="match status" value="1"/>
</dbReference>
<dbReference type="InterPro" id="IPR017853">
    <property type="entry name" value="GH"/>
</dbReference>
<dbReference type="Pfam" id="PF00553">
    <property type="entry name" value="CBM_2"/>
    <property type="match status" value="1"/>
</dbReference>
<dbReference type="PROSITE" id="PS51173">
    <property type="entry name" value="CBM2"/>
    <property type="match status" value="1"/>
</dbReference>
<dbReference type="GO" id="GO:0030247">
    <property type="term" value="F:polysaccharide binding"/>
    <property type="evidence" value="ECO:0007669"/>
    <property type="project" value="UniProtKB-UniRule"/>
</dbReference>
<evidence type="ECO:0000256" key="10">
    <source>
        <dbReference type="ARBA" id="ARBA00023326"/>
    </source>
</evidence>
<keyword evidence="7" id="KW-0136">Cellulose degradation</keyword>
<evidence type="ECO:0000256" key="7">
    <source>
        <dbReference type="ARBA" id="ARBA00023001"/>
    </source>
</evidence>
<comment type="catalytic activity">
    <reaction evidence="1">
        <text>Endohydrolysis of (1-&gt;4)-beta-D-glucosidic linkages in cellulose, lichenin and cereal beta-D-glucans.</text>
        <dbReference type="EC" id="3.2.1.4"/>
    </reaction>
</comment>
<dbReference type="InterPro" id="IPR003644">
    <property type="entry name" value="Calx_beta"/>
</dbReference>
<dbReference type="SUPFAM" id="SSF49384">
    <property type="entry name" value="Carbohydrate-binding domain"/>
    <property type="match status" value="1"/>
</dbReference>
<dbReference type="InterPro" id="IPR001547">
    <property type="entry name" value="Glyco_hydro_5"/>
</dbReference>
<evidence type="ECO:0000256" key="3">
    <source>
        <dbReference type="ARBA" id="ARBA00022729"/>
    </source>
</evidence>
<dbReference type="KEGG" id="nsm:JO391_15315"/>
<dbReference type="PANTHER" id="PTHR35923">
    <property type="entry name" value="MAJOR EXTRACELLULAR ENDOGLUCANASE"/>
    <property type="match status" value="1"/>
</dbReference>
<keyword evidence="4" id="KW-0677">Repeat</keyword>
<keyword evidence="6" id="KW-0106">Calcium</keyword>
<evidence type="ECO:0000259" key="12">
    <source>
        <dbReference type="PROSITE" id="PS51173"/>
    </source>
</evidence>
<dbReference type="GO" id="GO:0007154">
    <property type="term" value="P:cell communication"/>
    <property type="evidence" value="ECO:0007669"/>
    <property type="project" value="InterPro"/>
</dbReference>
<dbReference type="Proteomes" id="UP000826300">
    <property type="component" value="Chromosome"/>
</dbReference>
<dbReference type="Gene3D" id="2.60.40.2030">
    <property type="match status" value="5"/>
</dbReference>
<dbReference type="InterPro" id="IPR001919">
    <property type="entry name" value="CBD2"/>
</dbReference>
<feature type="compositionally biased region" description="Low complexity" evidence="11">
    <location>
        <begin position="413"/>
        <end position="424"/>
    </location>
</feature>
<evidence type="ECO:0000256" key="2">
    <source>
        <dbReference type="ARBA" id="ARBA00012601"/>
    </source>
</evidence>
<evidence type="ECO:0000256" key="6">
    <source>
        <dbReference type="ARBA" id="ARBA00022837"/>
    </source>
</evidence>
<keyword evidence="5" id="KW-0378">Hydrolase</keyword>
<dbReference type="InterPro" id="IPR038081">
    <property type="entry name" value="CalX-like_sf"/>
</dbReference>
<evidence type="ECO:0000313" key="13">
    <source>
        <dbReference type="EMBL" id="QYZ69100.1"/>
    </source>
</evidence>
<dbReference type="Gene3D" id="3.20.20.80">
    <property type="entry name" value="Glycosidases"/>
    <property type="match status" value="1"/>
</dbReference>
<dbReference type="Pfam" id="PF00150">
    <property type="entry name" value="Cellulase"/>
    <property type="match status" value="1"/>
</dbReference>
<dbReference type="GO" id="GO:0030245">
    <property type="term" value="P:cellulose catabolic process"/>
    <property type="evidence" value="ECO:0007669"/>
    <property type="project" value="UniProtKB-KW"/>
</dbReference>
<organism evidence="13 14">
    <name type="scientific">Neotabrizicola shimadae</name>
    <dbReference type="NCBI Taxonomy" id="2807096"/>
    <lineage>
        <taxon>Bacteria</taxon>
        <taxon>Pseudomonadati</taxon>
        <taxon>Pseudomonadota</taxon>
        <taxon>Alphaproteobacteria</taxon>
        <taxon>Rhodobacterales</taxon>
        <taxon>Paracoccaceae</taxon>
        <taxon>Neotabrizicola</taxon>
    </lineage>
</organism>